<gene>
    <name evidence="5" type="primary">At4g36680</name>
    <name evidence="5" type="ORF">g.109824</name>
</gene>
<feature type="domain" description="Importin N-terminal" evidence="4">
    <location>
        <begin position="26"/>
        <end position="100"/>
    </location>
</feature>
<feature type="repeat" description="PPR" evidence="2">
    <location>
        <begin position="162"/>
        <end position="196"/>
    </location>
</feature>
<evidence type="ECO:0000259" key="4">
    <source>
        <dbReference type="PROSITE" id="PS50166"/>
    </source>
</evidence>
<evidence type="ECO:0000313" key="5">
    <source>
        <dbReference type="EMBL" id="JAT67069.1"/>
    </source>
</evidence>
<dbReference type="PANTHER" id="PTHR47934:SF19">
    <property type="entry name" value="PENTATRICOPEPTIDE REPEAT-CONTAINING PROTEIN MITOCHONDRIAL"/>
    <property type="match status" value="1"/>
</dbReference>
<dbReference type="GO" id="GO:0006396">
    <property type="term" value="P:RNA processing"/>
    <property type="evidence" value="ECO:0007669"/>
    <property type="project" value="TreeGrafter"/>
</dbReference>
<feature type="repeat" description="PPR" evidence="2">
    <location>
        <begin position="267"/>
        <end position="301"/>
    </location>
</feature>
<dbReference type="NCBIfam" id="TIGR00756">
    <property type="entry name" value="PPR"/>
    <property type="match status" value="3"/>
</dbReference>
<dbReference type="InterPro" id="IPR002885">
    <property type="entry name" value="PPR_rpt"/>
</dbReference>
<dbReference type="InterPro" id="IPR011990">
    <property type="entry name" value="TPR-like_helical_dom_sf"/>
</dbReference>
<dbReference type="GO" id="GO:0031267">
    <property type="term" value="F:small GTPase binding"/>
    <property type="evidence" value="ECO:0007669"/>
    <property type="project" value="InterPro"/>
</dbReference>
<dbReference type="Pfam" id="PF13041">
    <property type="entry name" value="PPR_2"/>
    <property type="match status" value="2"/>
</dbReference>
<dbReference type="PROSITE" id="PS51375">
    <property type="entry name" value="PPR"/>
    <property type="match status" value="3"/>
</dbReference>
<evidence type="ECO:0000256" key="2">
    <source>
        <dbReference type="PROSITE-ProRule" id="PRU00708"/>
    </source>
</evidence>
<proteinExistence type="predicted"/>
<evidence type="ECO:0000256" key="1">
    <source>
        <dbReference type="ARBA" id="ARBA00022737"/>
    </source>
</evidence>
<dbReference type="Gene3D" id="1.25.40.10">
    <property type="entry name" value="Tetratricopeptide repeat domain"/>
    <property type="match status" value="3"/>
</dbReference>
<protein>
    <submittedName>
        <fullName evidence="5">Pentatricopeptide repeat-containing protein At4g36680, mitochondrial</fullName>
    </submittedName>
</protein>
<feature type="non-terminal residue" evidence="5">
    <location>
        <position position="1"/>
    </location>
</feature>
<dbReference type="GO" id="GO:0007005">
    <property type="term" value="P:mitochondrion organization"/>
    <property type="evidence" value="ECO:0007669"/>
    <property type="project" value="TreeGrafter"/>
</dbReference>
<dbReference type="AlphaFoldDB" id="A0A1D1ZJS8"/>
<dbReference type="GO" id="GO:0005739">
    <property type="term" value="C:mitochondrion"/>
    <property type="evidence" value="ECO:0007669"/>
    <property type="project" value="TreeGrafter"/>
</dbReference>
<name>A0A1D1ZJS8_9ARAE</name>
<keyword evidence="1" id="KW-0677">Repeat</keyword>
<accession>A0A1D1ZJS8</accession>
<dbReference type="EMBL" id="GDJX01000867">
    <property type="protein sequence ID" value="JAT67069.1"/>
    <property type="molecule type" value="Transcribed_RNA"/>
</dbReference>
<dbReference type="SUPFAM" id="SSF48452">
    <property type="entry name" value="TPR-like"/>
    <property type="match status" value="1"/>
</dbReference>
<evidence type="ECO:0000256" key="3">
    <source>
        <dbReference type="SAM" id="MobiDB-lite"/>
    </source>
</evidence>
<dbReference type="InterPro" id="IPR051114">
    <property type="entry name" value="Mito_RNA_Proc_CCM1"/>
</dbReference>
<dbReference type="PROSITE" id="PS50166">
    <property type="entry name" value="IMPORTIN_B_NT"/>
    <property type="match status" value="1"/>
</dbReference>
<feature type="repeat" description="PPR" evidence="2">
    <location>
        <begin position="197"/>
        <end position="231"/>
    </location>
</feature>
<dbReference type="GO" id="GO:0003729">
    <property type="term" value="F:mRNA binding"/>
    <property type="evidence" value="ECO:0007669"/>
    <property type="project" value="TreeGrafter"/>
</dbReference>
<dbReference type="PANTHER" id="PTHR47934">
    <property type="entry name" value="PENTATRICOPEPTIDE REPEAT-CONTAINING PROTEIN PET309, MITOCHONDRIAL"/>
    <property type="match status" value="1"/>
</dbReference>
<dbReference type="Pfam" id="PF01535">
    <property type="entry name" value="PPR"/>
    <property type="match status" value="2"/>
</dbReference>
<feature type="region of interest" description="Disordered" evidence="3">
    <location>
        <begin position="1"/>
        <end position="30"/>
    </location>
</feature>
<organism evidence="5">
    <name type="scientific">Anthurium amnicola</name>
    <dbReference type="NCBI Taxonomy" id="1678845"/>
    <lineage>
        <taxon>Eukaryota</taxon>
        <taxon>Viridiplantae</taxon>
        <taxon>Streptophyta</taxon>
        <taxon>Embryophyta</taxon>
        <taxon>Tracheophyta</taxon>
        <taxon>Spermatophyta</taxon>
        <taxon>Magnoliopsida</taxon>
        <taxon>Liliopsida</taxon>
        <taxon>Araceae</taxon>
        <taxon>Pothoideae</taxon>
        <taxon>Potheae</taxon>
        <taxon>Anthurium</taxon>
    </lineage>
</organism>
<dbReference type="InterPro" id="IPR001494">
    <property type="entry name" value="Importin-beta_N"/>
</dbReference>
<sequence length="398" mass="44651">SSSSSSSSPPPASSSSGKPAVSLAAAKRNLRKERDPDKCISLLSSVLYPNSSSATSRYAVGLVVKRLARSRRFSEIEKLLESRKKEPAAAKEHFVASIISLYGYARMIDHAVRTYDEMDKLGAPRTVISFNVLLTAFNHTDNPGRVPEAFSELSQKHGIVPDKVSYGILIKSLCQSRSTEKVYTILKEMEDKGIEITPVPYTTLLDALYRDEKVADAEKLWKEMESKGCSPDVVAYNVKIIYTANHCKPENVIKLIDDMVAAGIKPDTISYNYLITCYCKNGQYEDAKKVYKSLREKRCHPNAATYRNFMFFLCKNGDFDAAMEVCMEGIKKDKVPDFGPMKMLVEGLVKNFKLEEAKCLVKQVREKFPEGFMSRWKTVEEKLGLDHGEEEFPQAEAA</sequence>
<reference evidence="5" key="1">
    <citation type="submission" date="2015-07" db="EMBL/GenBank/DDBJ databases">
        <title>Transcriptome Assembly of Anthurium amnicola.</title>
        <authorList>
            <person name="Suzuki J."/>
        </authorList>
    </citation>
    <scope>NUCLEOTIDE SEQUENCE</scope>
</reference>
<dbReference type="GO" id="GO:0006886">
    <property type="term" value="P:intracellular protein transport"/>
    <property type="evidence" value="ECO:0007669"/>
    <property type="project" value="InterPro"/>
</dbReference>